<organism evidence="2 3">
    <name type="scientific">Podospora didyma</name>
    <dbReference type="NCBI Taxonomy" id="330526"/>
    <lineage>
        <taxon>Eukaryota</taxon>
        <taxon>Fungi</taxon>
        <taxon>Dikarya</taxon>
        <taxon>Ascomycota</taxon>
        <taxon>Pezizomycotina</taxon>
        <taxon>Sordariomycetes</taxon>
        <taxon>Sordariomycetidae</taxon>
        <taxon>Sordariales</taxon>
        <taxon>Podosporaceae</taxon>
        <taxon>Podospora</taxon>
    </lineage>
</organism>
<reference evidence="2" key="2">
    <citation type="submission" date="2023-06" db="EMBL/GenBank/DDBJ databases">
        <authorList>
            <consortium name="Lawrence Berkeley National Laboratory"/>
            <person name="Haridas S."/>
            <person name="Hensen N."/>
            <person name="Bonometti L."/>
            <person name="Westerberg I."/>
            <person name="Brannstrom I.O."/>
            <person name="Guillou S."/>
            <person name="Cros-Aarteil S."/>
            <person name="Calhoun S."/>
            <person name="Kuo A."/>
            <person name="Mondo S."/>
            <person name="Pangilinan J."/>
            <person name="Riley R."/>
            <person name="LaButti K."/>
            <person name="Andreopoulos B."/>
            <person name="Lipzen A."/>
            <person name="Chen C."/>
            <person name="Yanf M."/>
            <person name="Daum C."/>
            <person name="Ng V."/>
            <person name="Clum A."/>
            <person name="Steindorff A."/>
            <person name="Ohm R."/>
            <person name="Martin F."/>
            <person name="Silar P."/>
            <person name="Natvig D."/>
            <person name="Lalanne C."/>
            <person name="Gautier V."/>
            <person name="Ament-velasquez S.L."/>
            <person name="Kruys A."/>
            <person name="Hutchinson M.I."/>
            <person name="Powell A.J."/>
            <person name="Barry K."/>
            <person name="Miller A.N."/>
            <person name="Grigoriev I.V."/>
            <person name="Debuchy R."/>
            <person name="Gladieux P."/>
            <person name="Thoren M.H."/>
            <person name="Johannesson H."/>
        </authorList>
    </citation>
    <scope>NUCLEOTIDE SEQUENCE</scope>
    <source>
        <strain evidence="2">CBS 232.78</strain>
    </source>
</reference>
<sequence length="204" mass="22574">MAAMATDPLCPGRRVHRRTISFEYECVYGQLKIRTPDPSTRRAAAARVNICLCSEDLDSGNGPLTLARGFLDWHNIPPRPSPIPGDHTAVFVDMGNHNLRATTTNQLKIHVSYDPKKHSESIYRQRTLPEQLAPGLTRGWFTQISAIGHGCYGIQSHPEATPVVPAGWERMANEDPEAFMDATCEPGRNQDGVVVEDDARSSQQ</sequence>
<keyword evidence="3" id="KW-1185">Reference proteome</keyword>
<evidence type="ECO:0000256" key="1">
    <source>
        <dbReference type="SAM" id="MobiDB-lite"/>
    </source>
</evidence>
<gene>
    <name evidence="2" type="ORF">B0H63DRAFT_528181</name>
</gene>
<feature type="region of interest" description="Disordered" evidence="1">
    <location>
        <begin position="183"/>
        <end position="204"/>
    </location>
</feature>
<dbReference type="AlphaFoldDB" id="A0AAE0K6Y2"/>
<name>A0AAE0K6Y2_9PEZI</name>
<proteinExistence type="predicted"/>
<comment type="caution">
    <text evidence="2">The sequence shown here is derived from an EMBL/GenBank/DDBJ whole genome shotgun (WGS) entry which is preliminary data.</text>
</comment>
<evidence type="ECO:0000313" key="3">
    <source>
        <dbReference type="Proteomes" id="UP001285441"/>
    </source>
</evidence>
<accession>A0AAE0K6Y2</accession>
<dbReference type="Proteomes" id="UP001285441">
    <property type="component" value="Unassembled WGS sequence"/>
</dbReference>
<reference evidence="2" key="1">
    <citation type="journal article" date="2023" name="Mol. Phylogenet. Evol.">
        <title>Genome-scale phylogeny and comparative genomics of the fungal order Sordariales.</title>
        <authorList>
            <person name="Hensen N."/>
            <person name="Bonometti L."/>
            <person name="Westerberg I."/>
            <person name="Brannstrom I.O."/>
            <person name="Guillou S."/>
            <person name="Cros-Aarteil S."/>
            <person name="Calhoun S."/>
            <person name="Haridas S."/>
            <person name="Kuo A."/>
            <person name="Mondo S."/>
            <person name="Pangilinan J."/>
            <person name="Riley R."/>
            <person name="LaButti K."/>
            <person name="Andreopoulos B."/>
            <person name="Lipzen A."/>
            <person name="Chen C."/>
            <person name="Yan M."/>
            <person name="Daum C."/>
            <person name="Ng V."/>
            <person name="Clum A."/>
            <person name="Steindorff A."/>
            <person name="Ohm R.A."/>
            <person name="Martin F."/>
            <person name="Silar P."/>
            <person name="Natvig D.O."/>
            <person name="Lalanne C."/>
            <person name="Gautier V."/>
            <person name="Ament-Velasquez S.L."/>
            <person name="Kruys A."/>
            <person name="Hutchinson M.I."/>
            <person name="Powell A.J."/>
            <person name="Barry K."/>
            <person name="Miller A.N."/>
            <person name="Grigoriev I.V."/>
            <person name="Debuchy R."/>
            <person name="Gladieux P."/>
            <person name="Hiltunen Thoren M."/>
            <person name="Johannesson H."/>
        </authorList>
    </citation>
    <scope>NUCLEOTIDE SEQUENCE</scope>
    <source>
        <strain evidence="2">CBS 232.78</strain>
    </source>
</reference>
<protein>
    <submittedName>
        <fullName evidence="2">Uncharacterized protein</fullName>
    </submittedName>
</protein>
<dbReference type="EMBL" id="JAULSW010000009">
    <property type="protein sequence ID" value="KAK3370460.1"/>
    <property type="molecule type" value="Genomic_DNA"/>
</dbReference>
<evidence type="ECO:0000313" key="2">
    <source>
        <dbReference type="EMBL" id="KAK3370460.1"/>
    </source>
</evidence>